<evidence type="ECO:0000313" key="2">
    <source>
        <dbReference type="Proteomes" id="UP000689195"/>
    </source>
</evidence>
<dbReference type="Proteomes" id="UP000689195">
    <property type="component" value="Unassembled WGS sequence"/>
</dbReference>
<protein>
    <submittedName>
        <fullName evidence="1">Uncharacterized protein</fullName>
    </submittedName>
</protein>
<dbReference type="AlphaFoldDB" id="A0A8S1WPJ5"/>
<reference evidence="1" key="1">
    <citation type="submission" date="2021-01" db="EMBL/GenBank/DDBJ databases">
        <authorList>
            <consortium name="Genoscope - CEA"/>
            <person name="William W."/>
        </authorList>
    </citation>
    <scope>NUCLEOTIDE SEQUENCE</scope>
</reference>
<evidence type="ECO:0000313" key="1">
    <source>
        <dbReference type="EMBL" id="CAD8190551.1"/>
    </source>
</evidence>
<name>A0A8S1WPJ5_9CILI</name>
<gene>
    <name evidence="1" type="ORF">PPENT_87.1.T0960178</name>
</gene>
<keyword evidence="2" id="KW-1185">Reference proteome</keyword>
<organism evidence="1 2">
    <name type="scientific">Paramecium pentaurelia</name>
    <dbReference type="NCBI Taxonomy" id="43138"/>
    <lineage>
        <taxon>Eukaryota</taxon>
        <taxon>Sar</taxon>
        <taxon>Alveolata</taxon>
        <taxon>Ciliophora</taxon>
        <taxon>Intramacronucleata</taxon>
        <taxon>Oligohymenophorea</taxon>
        <taxon>Peniculida</taxon>
        <taxon>Parameciidae</taxon>
        <taxon>Paramecium</taxon>
    </lineage>
</organism>
<dbReference type="EMBL" id="CAJJDO010000096">
    <property type="protein sequence ID" value="CAD8190551.1"/>
    <property type="molecule type" value="Genomic_DNA"/>
</dbReference>
<comment type="caution">
    <text evidence="1">The sequence shown here is derived from an EMBL/GenBank/DDBJ whole genome shotgun (WGS) entry which is preliminary data.</text>
</comment>
<sequence length="138" mass="15723">MRNVMTETQFNMMDAMNACINVLKAAIYVTKETAYQNVNLGFLLMARNAYLFVEILILQMQKNVMTATQFNLMDAMNASINVLKAAIYVTKETAYQNVNLGFLLMARNAYLFVEILILQIQKNVMMATNLKMMDVIIA</sequence>
<proteinExistence type="predicted"/>
<accession>A0A8S1WPJ5</accession>